<dbReference type="InterPro" id="IPR002958">
    <property type="entry name" value="Occludin"/>
</dbReference>
<dbReference type="PROSITE" id="PS51980">
    <property type="entry name" value="OCEL"/>
    <property type="match status" value="1"/>
</dbReference>
<comment type="similarity">
    <text evidence="1 12 14">Belongs to the ELL/occludin family.</text>
</comment>
<dbReference type="GO" id="GO:0046326">
    <property type="term" value="P:positive regulation of D-glucose import"/>
    <property type="evidence" value="ECO:0007669"/>
    <property type="project" value="Ensembl"/>
</dbReference>
<evidence type="ECO:0000256" key="4">
    <source>
        <dbReference type="ARBA" id="ARBA00022475"/>
    </source>
</evidence>
<organism evidence="20 21">
    <name type="scientific">Sphenodon punctatus</name>
    <name type="common">Tuatara</name>
    <name type="synonym">Hatteria punctata</name>
    <dbReference type="NCBI Taxonomy" id="8508"/>
    <lineage>
        <taxon>Eukaryota</taxon>
        <taxon>Metazoa</taxon>
        <taxon>Chordata</taxon>
        <taxon>Craniata</taxon>
        <taxon>Vertebrata</taxon>
        <taxon>Euteleostomi</taxon>
        <taxon>Lepidosauria</taxon>
        <taxon>Sphenodontia</taxon>
        <taxon>Sphenodontidae</taxon>
        <taxon>Sphenodon</taxon>
    </lineage>
</organism>
<keyword evidence="21" id="KW-1185">Reference proteome</keyword>
<keyword evidence="10 12" id="KW-0472">Membrane</keyword>
<dbReference type="PROSITE" id="PS51225">
    <property type="entry name" value="MARVEL"/>
    <property type="match status" value="1"/>
</dbReference>
<dbReference type="GO" id="GO:0030139">
    <property type="term" value="C:endocytic vesicle"/>
    <property type="evidence" value="ECO:0007669"/>
    <property type="project" value="Ensembl"/>
</dbReference>
<dbReference type="PANTHER" id="PTHR23288:SF4">
    <property type="entry name" value="OCCLUDIN"/>
    <property type="match status" value="1"/>
</dbReference>
<feature type="coiled-coil region" evidence="15">
    <location>
        <begin position="419"/>
        <end position="467"/>
    </location>
</feature>
<dbReference type="InterPro" id="IPR008253">
    <property type="entry name" value="Marvel"/>
</dbReference>
<dbReference type="Pfam" id="PF01284">
    <property type="entry name" value="MARVEL"/>
    <property type="match status" value="1"/>
</dbReference>
<gene>
    <name evidence="20" type="primary">OCLN</name>
</gene>
<evidence type="ECO:0000256" key="11">
    <source>
        <dbReference type="ARBA" id="ARBA00023157"/>
    </source>
</evidence>
<dbReference type="GO" id="GO:0032991">
    <property type="term" value="C:protein-containing complex"/>
    <property type="evidence" value="ECO:0007669"/>
    <property type="project" value="Ensembl"/>
</dbReference>
<keyword evidence="7 12" id="KW-0965">Cell junction</keyword>
<dbReference type="Pfam" id="PF07303">
    <property type="entry name" value="Occludin_ELL"/>
    <property type="match status" value="1"/>
</dbReference>
<evidence type="ECO:0000256" key="3">
    <source>
        <dbReference type="ARBA" id="ARBA00022427"/>
    </source>
</evidence>
<dbReference type="GO" id="GO:0016324">
    <property type="term" value="C:apical plasma membrane"/>
    <property type="evidence" value="ECO:0007669"/>
    <property type="project" value="Ensembl"/>
</dbReference>
<feature type="disulfide bond" evidence="13">
    <location>
        <begin position="209"/>
        <end position="230"/>
    </location>
</feature>
<feature type="region of interest" description="Disordered" evidence="16">
    <location>
        <begin position="1"/>
        <end position="21"/>
    </location>
</feature>
<dbReference type="SUPFAM" id="SSF144292">
    <property type="entry name" value="occludin/ELL-like"/>
    <property type="match status" value="1"/>
</dbReference>
<evidence type="ECO:0000256" key="7">
    <source>
        <dbReference type="ARBA" id="ARBA00022949"/>
    </source>
</evidence>
<feature type="domain" description="OCEL" evidence="19">
    <location>
        <begin position="397"/>
        <end position="505"/>
    </location>
</feature>
<proteinExistence type="inferred from homology"/>
<keyword evidence="4" id="KW-1003">Cell membrane</keyword>
<comment type="function">
    <text evidence="12">May play a role in the formation and regulation of the tight junction (TJ) paracellular permeability barrier.</text>
</comment>
<keyword evidence="9 15" id="KW-0175">Coiled coil</keyword>
<dbReference type="GO" id="GO:0019904">
    <property type="term" value="F:protein domain specific binding"/>
    <property type="evidence" value="ECO:0007669"/>
    <property type="project" value="Ensembl"/>
</dbReference>
<evidence type="ECO:0000313" key="21">
    <source>
        <dbReference type="Proteomes" id="UP000694392"/>
    </source>
</evidence>
<dbReference type="InterPro" id="IPR036259">
    <property type="entry name" value="MFS_trans_sf"/>
</dbReference>
<dbReference type="InterPro" id="IPR010844">
    <property type="entry name" value="Occludin_ELL"/>
</dbReference>
<evidence type="ECO:0000256" key="13">
    <source>
        <dbReference type="PIRSR" id="PIRSR005993-1"/>
    </source>
</evidence>
<feature type="transmembrane region" description="Helical" evidence="17">
    <location>
        <begin position="237"/>
        <end position="258"/>
    </location>
</feature>
<evidence type="ECO:0000256" key="12">
    <source>
        <dbReference type="PIRNR" id="PIRNR005993"/>
    </source>
</evidence>
<dbReference type="SUPFAM" id="SSF103473">
    <property type="entry name" value="MFS general substrate transporter"/>
    <property type="match status" value="1"/>
</dbReference>
<dbReference type="GO" id="GO:0016327">
    <property type="term" value="C:apicolateral plasma membrane"/>
    <property type="evidence" value="ECO:0007669"/>
    <property type="project" value="Ensembl"/>
</dbReference>
<feature type="domain" description="MARVEL" evidence="18">
    <location>
        <begin position="57"/>
        <end position="262"/>
    </location>
</feature>
<dbReference type="PRINTS" id="PR01258">
    <property type="entry name" value="OCCLUDIN"/>
</dbReference>
<keyword evidence="5" id="KW-0597">Phosphoprotein</keyword>
<dbReference type="PANTHER" id="PTHR23288">
    <property type="entry name" value="OCCLUDIN AND RNA POLYMERASE II ELONGATION FACTOR ELL"/>
    <property type="match status" value="1"/>
</dbReference>
<dbReference type="AlphaFoldDB" id="A0A8D0G599"/>
<name>A0A8D0G599_SPHPU</name>
<evidence type="ECO:0000256" key="5">
    <source>
        <dbReference type="ARBA" id="ARBA00022553"/>
    </source>
</evidence>
<evidence type="ECO:0000256" key="1">
    <source>
        <dbReference type="ARBA" id="ARBA00009171"/>
    </source>
</evidence>
<dbReference type="PIRSF" id="PIRSF005993">
    <property type="entry name" value="Occludin"/>
    <property type="match status" value="1"/>
</dbReference>
<dbReference type="Gene3D" id="6.10.140.340">
    <property type="match status" value="1"/>
</dbReference>
<evidence type="ECO:0000256" key="6">
    <source>
        <dbReference type="ARBA" id="ARBA00022692"/>
    </source>
</evidence>
<dbReference type="GeneTree" id="ENSGT00730000110989"/>
<dbReference type="Ensembl" id="ENSSPUT00000000536.1">
    <property type="protein sequence ID" value="ENSSPUP00000000498.1"/>
    <property type="gene ID" value="ENSSPUG00000000405.1"/>
</dbReference>
<keyword evidence="11 13" id="KW-1015">Disulfide bond</keyword>
<reference evidence="20" key="2">
    <citation type="submission" date="2025-09" db="UniProtKB">
        <authorList>
            <consortium name="Ensembl"/>
        </authorList>
    </citation>
    <scope>IDENTIFICATION</scope>
</reference>
<dbReference type="GO" id="GO:1905605">
    <property type="term" value="P:positive regulation of blood-brain barrier permeability"/>
    <property type="evidence" value="ECO:0007669"/>
    <property type="project" value="Ensembl"/>
</dbReference>
<dbReference type="GO" id="GO:0005765">
    <property type="term" value="C:lysosomal membrane"/>
    <property type="evidence" value="ECO:0007669"/>
    <property type="project" value="Ensembl"/>
</dbReference>
<evidence type="ECO:0000256" key="14">
    <source>
        <dbReference type="PROSITE-ProRule" id="PRU01324"/>
    </source>
</evidence>
<evidence type="ECO:0000259" key="19">
    <source>
        <dbReference type="PROSITE" id="PS51980"/>
    </source>
</evidence>
<evidence type="ECO:0000313" key="20">
    <source>
        <dbReference type="Ensembl" id="ENSSPUP00000000498.1"/>
    </source>
</evidence>
<evidence type="ECO:0000256" key="16">
    <source>
        <dbReference type="SAM" id="MobiDB-lite"/>
    </source>
</evidence>
<evidence type="ECO:0000256" key="9">
    <source>
        <dbReference type="ARBA" id="ARBA00023054"/>
    </source>
</evidence>
<dbReference type="GO" id="GO:0070830">
    <property type="term" value="P:bicellular tight junction assembly"/>
    <property type="evidence" value="ECO:0007669"/>
    <property type="project" value="Ensembl"/>
</dbReference>
<accession>A0A8D0G599</accession>
<dbReference type="GO" id="GO:0005923">
    <property type="term" value="C:bicellular tight junction"/>
    <property type="evidence" value="ECO:0007669"/>
    <property type="project" value="UniProtKB-SubCell"/>
</dbReference>
<comment type="subcellular location">
    <subcellularLocation>
        <location evidence="12">Cell membrane</location>
        <topology evidence="12">Multi-pass membrane protein</topology>
    </subcellularLocation>
    <subcellularLocation>
        <location evidence="12">Cell junction</location>
        <location evidence="12">Tight junction</location>
    </subcellularLocation>
</comment>
<sequence>MSSRPFESPPPYRPDEFKPSHYAPSHNTYGGEMHSQPMYSQPAYSYYPEDEVQHFYKWTSPPGIIKMMSILIIVMCVGIFACSSMGTGVGYPSYGGSSFGGSGYGSYGGYGGYGYGGYGLGGNYIEPRAAKGFILAMSAFCFIAGMVIFVTGVTRSSISRTRRYYLIVIIVSAILVFLVFIATIVYILAVNPTAQASGSSFYNQIYMLCSQFYTPTNNAVFVNQYLYHYCVVEPQEAIAIVLGFLIVVALAIIIFFAVKTRSKINYYGKMNVLWDKTKAYEEDAPNVEEWVKSVNAGPTVITPTPVADYPDRVASSMTYSVSDKTERRMYTDNNYRPTPEPEVPLAKQTSYAKNSSYQESAKELIHKGKAGKPKRTNTDSYDEDYTTGGESADELEEDWYREYPPVTSDQERQAYKRDFDTGLQAYKKLQAELDEVNKELSRLDKELDDYSEDSEEYKVAAEEYNRLKDLKASADYKNRKAHYKTLKSKLSHIKRMVTNYDNQKS</sequence>
<dbReference type="GO" id="GO:0010629">
    <property type="term" value="P:negative regulation of gene expression"/>
    <property type="evidence" value="ECO:0007669"/>
    <property type="project" value="Ensembl"/>
</dbReference>
<keyword evidence="3 12" id="KW-0796">Tight junction</keyword>
<dbReference type="InterPro" id="IPR031176">
    <property type="entry name" value="ELL/occludin"/>
</dbReference>
<dbReference type="Proteomes" id="UP000694392">
    <property type="component" value="Unplaced"/>
</dbReference>
<evidence type="ECO:0000256" key="15">
    <source>
        <dbReference type="SAM" id="Coils"/>
    </source>
</evidence>
<protein>
    <recommendedName>
        <fullName evidence="2 12">Occludin</fullName>
    </recommendedName>
</protein>
<feature type="transmembrane region" description="Helical" evidence="17">
    <location>
        <begin position="165"/>
        <end position="189"/>
    </location>
</feature>
<feature type="region of interest" description="Disordered" evidence="16">
    <location>
        <begin position="367"/>
        <end position="394"/>
    </location>
</feature>
<feature type="compositionally biased region" description="Acidic residues" evidence="16">
    <location>
        <begin position="380"/>
        <end position="394"/>
    </location>
</feature>
<evidence type="ECO:0000256" key="8">
    <source>
        <dbReference type="ARBA" id="ARBA00022989"/>
    </source>
</evidence>
<feature type="transmembrane region" description="Helical" evidence="17">
    <location>
        <begin position="70"/>
        <end position="91"/>
    </location>
</feature>
<dbReference type="GO" id="GO:0010628">
    <property type="term" value="P:positive regulation of gene expression"/>
    <property type="evidence" value="ECO:0007669"/>
    <property type="project" value="Ensembl"/>
</dbReference>
<feature type="transmembrane region" description="Helical" evidence="17">
    <location>
        <begin position="133"/>
        <end position="153"/>
    </location>
</feature>
<keyword evidence="6 12" id="KW-0812">Transmembrane</keyword>
<evidence type="ECO:0000256" key="10">
    <source>
        <dbReference type="ARBA" id="ARBA00023136"/>
    </source>
</evidence>
<evidence type="ECO:0000259" key="18">
    <source>
        <dbReference type="PROSITE" id="PS51225"/>
    </source>
</evidence>
<dbReference type="OMA" id="QIYMLCS"/>
<reference evidence="20" key="1">
    <citation type="submission" date="2025-08" db="UniProtKB">
        <authorList>
            <consortium name="Ensembl"/>
        </authorList>
    </citation>
    <scope>IDENTIFICATION</scope>
</reference>
<evidence type="ECO:0000256" key="2">
    <source>
        <dbReference type="ARBA" id="ARBA00016772"/>
    </source>
</evidence>
<keyword evidence="8 17" id="KW-1133">Transmembrane helix</keyword>
<evidence type="ECO:0000256" key="17">
    <source>
        <dbReference type="SAM" id="Phobius"/>
    </source>
</evidence>